<evidence type="ECO:0000259" key="2">
    <source>
        <dbReference type="PROSITE" id="PS51391"/>
    </source>
</evidence>
<dbReference type="Pfam" id="PF12350">
    <property type="entry name" value="CTK3_C"/>
    <property type="match status" value="1"/>
</dbReference>
<dbReference type="Proteomes" id="UP001447188">
    <property type="component" value="Unassembled WGS sequence"/>
</dbReference>
<feature type="region of interest" description="Disordered" evidence="1">
    <location>
        <begin position="142"/>
        <end position="175"/>
    </location>
</feature>
<dbReference type="PANTHER" id="PTHR28291">
    <property type="entry name" value="CTD KINASE SUBUNIT GAMMA"/>
    <property type="match status" value="1"/>
</dbReference>
<reference evidence="3 4" key="1">
    <citation type="submission" date="2024-02" db="EMBL/GenBank/DDBJ databases">
        <title>Discinaceae phylogenomics.</title>
        <authorList>
            <person name="Dirks A.C."/>
            <person name="James T.Y."/>
        </authorList>
    </citation>
    <scope>NUCLEOTIDE SEQUENCE [LARGE SCALE GENOMIC DNA]</scope>
    <source>
        <strain evidence="3 4">ACD0624</strain>
    </source>
</reference>
<comment type="caution">
    <text evidence="3">The sequence shown here is derived from an EMBL/GenBank/DDBJ whole genome shotgun (WGS) entry which is preliminary data.</text>
</comment>
<name>A0ABR3GIS5_9PEZI</name>
<dbReference type="InterPro" id="IPR042326">
    <property type="entry name" value="Ctk3"/>
</dbReference>
<feature type="compositionally biased region" description="Acidic residues" evidence="1">
    <location>
        <begin position="157"/>
        <end position="166"/>
    </location>
</feature>
<protein>
    <recommendedName>
        <fullName evidence="2">CID domain-containing protein</fullName>
    </recommendedName>
</protein>
<accession>A0ABR3GIS5</accession>
<organism evidence="3 4">
    <name type="scientific">Discina gigas</name>
    <dbReference type="NCBI Taxonomy" id="1032678"/>
    <lineage>
        <taxon>Eukaryota</taxon>
        <taxon>Fungi</taxon>
        <taxon>Dikarya</taxon>
        <taxon>Ascomycota</taxon>
        <taxon>Pezizomycotina</taxon>
        <taxon>Pezizomycetes</taxon>
        <taxon>Pezizales</taxon>
        <taxon>Discinaceae</taxon>
        <taxon>Discina</taxon>
    </lineage>
</organism>
<dbReference type="PROSITE" id="PS51391">
    <property type="entry name" value="CID"/>
    <property type="match status" value="1"/>
</dbReference>
<evidence type="ECO:0000313" key="4">
    <source>
        <dbReference type="Proteomes" id="UP001447188"/>
    </source>
</evidence>
<dbReference type="InterPro" id="IPR024638">
    <property type="entry name" value="Ctk3_N"/>
</dbReference>
<dbReference type="EMBL" id="JBBBZM010000063">
    <property type="protein sequence ID" value="KAL0635738.1"/>
    <property type="molecule type" value="Genomic_DNA"/>
</dbReference>
<dbReference type="PANTHER" id="PTHR28291:SF1">
    <property type="entry name" value="CTD KINASE SUBUNIT GAMMA"/>
    <property type="match status" value="1"/>
</dbReference>
<feature type="domain" description="CID" evidence="2">
    <location>
        <begin position="6"/>
        <end position="143"/>
    </location>
</feature>
<proteinExistence type="predicted"/>
<dbReference type="Pfam" id="PF12243">
    <property type="entry name" value="CTK3"/>
    <property type="match status" value="1"/>
</dbReference>
<evidence type="ECO:0000313" key="3">
    <source>
        <dbReference type="EMBL" id="KAL0635738.1"/>
    </source>
</evidence>
<keyword evidence="4" id="KW-1185">Reference proteome</keyword>
<sequence length="246" mass="28166">MAATDDPFNCRLQFTRLLSRLNASAGASKQCAQFALRNKELDEDLFSVIVEQLQSEDCTMNTRVNMLYFIEVLCELSLKAEYSGYVKMIQRDLLQIVDTVVPNDPEGAANVGTVRKILQSLRDKGIVEEVAMREADEMLTEREAEHKATVASPAESIYDDDDEEPGLEGRGAATKRKFDDAIIQQRMEEDRERHKRLRENIWAIGYPDYEGHNPEFERSWDQQSDLNSDDFEMMREENQTLTASIA</sequence>
<dbReference type="Gene3D" id="1.25.40.90">
    <property type="match status" value="1"/>
</dbReference>
<gene>
    <name evidence="3" type="ORF">Q9L58_005271</name>
</gene>
<dbReference type="InterPro" id="IPR008942">
    <property type="entry name" value="ENTH_VHS"/>
</dbReference>
<evidence type="ECO:0000256" key="1">
    <source>
        <dbReference type="SAM" id="MobiDB-lite"/>
    </source>
</evidence>
<dbReference type="InterPro" id="IPR006569">
    <property type="entry name" value="CID_dom"/>
</dbReference>
<dbReference type="InterPro" id="IPR024637">
    <property type="entry name" value="Ctk3_C"/>
</dbReference>